<evidence type="ECO:0000313" key="2">
    <source>
        <dbReference type="Proteomes" id="UP000177481"/>
    </source>
</evidence>
<dbReference type="Proteomes" id="UP000177481">
    <property type="component" value="Unassembled WGS sequence"/>
</dbReference>
<protein>
    <submittedName>
        <fullName evidence="1">Uncharacterized protein</fullName>
    </submittedName>
</protein>
<dbReference type="Gene3D" id="2.120.10.80">
    <property type="entry name" value="Kelch-type beta propeller"/>
    <property type="match status" value="1"/>
</dbReference>
<name>A0A1F5EB68_9BACT</name>
<evidence type="ECO:0000313" key="1">
    <source>
        <dbReference type="EMBL" id="OGD64591.1"/>
    </source>
</evidence>
<dbReference type="SUPFAM" id="SSF117281">
    <property type="entry name" value="Kelch motif"/>
    <property type="match status" value="1"/>
</dbReference>
<comment type="caution">
    <text evidence="1">The sequence shown here is derived from an EMBL/GenBank/DDBJ whole genome shotgun (WGS) entry which is preliminary data.</text>
</comment>
<organism evidence="1 2">
    <name type="scientific">Candidatus Berkelbacteria bacterium RIFCSPLOWO2_01_FULL_50_28</name>
    <dbReference type="NCBI Taxonomy" id="1797471"/>
    <lineage>
        <taxon>Bacteria</taxon>
        <taxon>Candidatus Berkelbacteria</taxon>
    </lineage>
</organism>
<gene>
    <name evidence="1" type="ORF">A3A71_00855</name>
</gene>
<reference evidence="1 2" key="1">
    <citation type="journal article" date="2016" name="Nat. Commun.">
        <title>Thousands of microbial genomes shed light on interconnected biogeochemical processes in an aquifer system.</title>
        <authorList>
            <person name="Anantharaman K."/>
            <person name="Brown C.T."/>
            <person name="Hug L.A."/>
            <person name="Sharon I."/>
            <person name="Castelle C.J."/>
            <person name="Probst A.J."/>
            <person name="Thomas B.C."/>
            <person name="Singh A."/>
            <person name="Wilkins M.J."/>
            <person name="Karaoz U."/>
            <person name="Brodie E.L."/>
            <person name="Williams K.H."/>
            <person name="Hubbard S.S."/>
            <person name="Banfield J.F."/>
        </authorList>
    </citation>
    <scope>NUCLEOTIDE SEQUENCE [LARGE SCALE GENOMIC DNA]</scope>
</reference>
<accession>A0A1F5EB68</accession>
<dbReference type="EMBL" id="MEZX01000002">
    <property type="protein sequence ID" value="OGD64591.1"/>
    <property type="molecule type" value="Genomic_DNA"/>
</dbReference>
<sequence>MTTKGSSGSVLLLTVMVLAVLTTTTFGAIAVRFDQLAATDKLTNSAVAKLAADSGLAQLRDKLINNQPVSQAYSYNIETAQENQIATTAGYRPNPRSSYATYEPAKTSLPRCIAAAVLDPWVNSGKYLSKDVASPTLIFYYANIVNDTPLGILPANANLSVNDKKIPISDVTSMGHFYNPFAPLNATQDSPSYWTIKLGGPDDQFLTQKASNNVDSLFRGLDVLYSYYLPRLTDSGIAAGGSQTGLDRIDSADLTGLFEDTIRNNNFKVWLDASISDTYLYQYGLGDLFVANSQYRIKWMQPSLWNDLPEADVAVPYKSDDLGASTVSWTKKGLPLLTPGADIGGWGVSILRGASSFSFVRLSSASNGVAFSPGQTIDGFVYGGLDGLRLNSRLSLQLFTKVGGHVSLKSRAQDQGKLYGATVTQIGSVTAQNIAIKLKLSSNDYETPTLSYSSAYPTGSMIGTIALLAAPQFSTNKSLSSATVKADGDGINANITVQSNGNCVAVAGSFTACPAVGDLIGLSKSGQDPLWGMVETVSFTGTNLGSFTIDKLRRGPKPTRHQAVTYYTANSNPRIAYFGGAIDMNDYDGGYASESAELWIYDPEGDSWSYPNNPGGTPPGPRAGASMVYDNVNGRLVVVGGYYHEAVTPDANPAFDCEISQQSCLYTNRPHFRIAKRIVNDVYAYNIAGNSWEKMNYTFTGAAQKIENGVTYTARVVSTLANRSGLEGWRQTTLMENASPQTININGAATNIVVKPSAAGLAIGDELYLSGKLTVSAASFTAWGRITGINYAANSITVTVRGYKKAAPTDPNTVTLSDLSMQVLSRLGNGNGQTCTGVVTTSYSCNFSNITGFAVGDQVVLERYVGSENLTDVLSGFISYTSGTSAYFVADERDSAILDFADQSLGRPSGGTAVAFPVGRYGATLGQDPTAGDTDKALLYQGASKNFAANLRFNDVWQAKFNAGTGTGSIAWTLFNLQNPQGPNTDSGYYIQNIRSSYFANVFTSSVAAENPGMVKDLDYTDPRTEQHYVAWDETKNWTLKLDTTGQESLSSGQLVPGAQIIIERQSLVADGAQPRGREVFHGYIVSNFGGSYDSTKIVVRHNPSYADDKGLLGDSAASKISIYSYLPTTAPIRKQSDSNWLTAAWDGTTKSFTVSSSDINLNEIPPVGALIQSWKNPNSSATIDATLFVVKGRTYSYNLGAHQFRFDVDTIKLSTPLPIAFGSNQVVGDANSARVMSLGDQNMPWDSWAAPDWATDASANNRWVIRRSATGNPGYAPGPRQAAALGSYFDGTNSQLYMAGASFGPTSTVWKKSNAGKTTYTSDTAWSFLKTSPNNDNGLPSLWGSSMIVYRFNSQTKAVYFNGKLKYDNGRNDYGRTVGARILGRPDLNRWGTESNGGYQNSDNTFYLDDTSSTLDSAGFVSSIYNNFPTTAPTSVKDSFRLKGYGITPTSQGGWSTGKAVCPYLGQKCDGGNDYSPLLGSLGTLGRSSSNSSAYGGYGWGSSRAVLNPGSAFLSQGGNASAILSGPTFSGNITNGRWEQDGYAPYLCDSQVGCGNYYQSNYGSLATNFQSDKTIMFAGYTKLIGGGKGGAILVTPAGVGTGFLTKSGILGGASDRWYSYCAASDTTVDGSDNYTCNTKATRYLPWLPDIEDMLFLMNAAVKLASADSYKVTGYYGNARRAYIVTSVTGEDAKVQEITP</sequence>
<dbReference type="STRING" id="1797471.A3A71_00855"/>
<proteinExistence type="predicted"/>
<dbReference type="InterPro" id="IPR015915">
    <property type="entry name" value="Kelch-typ_b-propeller"/>
</dbReference>